<dbReference type="PANTHER" id="PTHR37042:SF4">
    <property type="entry name" value="OUTER MEMBRANE PROTEIN RV1973"/>
    <property type="match status" value="1"/>
</dbReference>
<evidence type="ECO:0008006" key="6">
    <source>
        <dbReference type="Google" id="ProtNLM"/>
    </source>
</evidence>
<gene>
    <name evidence="5" type="ORF">MHPYR_90029</name>
</gene>
<evidence type="ECO:0000256" key="3">
    <source>
        <dbReference type="SAM" id="MobiDB-lite"/>
    </source>
</evidence>
<dbReference type="AlphaFoldDB" id="A0A1Y5PQR7"/>
<comment type="subcellular location">
    <subcellularLocation>
        <location evidence="1">Membrane</location>
    </subcellularLocation>
</comment>
<dbReference type="PANTHER" id="PTHR37042">
    <property type="entry name" value="OUTER MEMBRANE PROTEIN RV1973"/>
    <property type="match status" value="1"/>
</dbReference>
<evidence type="ECO:0000313" key="5">
    <source>
        <dbReference type="EMBL" id="SBS79679.1"/>
    </source>
</evidence>
<accession>A0A1Y5PQR7</accession>
<reference evidence="5" key="1">
    <citation type="submission" date="2016-03" db="EMBL/GenBank/DDBJ databases">
        <authorList>
            <person name="Ploux O."/>
        </authorList>
    </citation>
    <scope>NUCLEOTIDE SEQUENCE</scope>
    <source>
        <strain evidence="5">UC10</strain>
    </source>
</reference>
<sequence length="184" mass="20146">MSLRIKLTSEDKPSFGAEPPGPRRRWGLAVSIVVATLAASAAIAVCGLSLHTHETHCHDDIAQSQALGYVKSFMTEFTSPDPFHANDYADRILGQATGEFAGYYRQHQNEILVGIARSEPTTGTILDAGISRRNGDGSFDVMLVTKLTAKSTDGALQVERTSRWVVTTRREGERWKISDVNPLM</sequence>
<evidence type="ECO:0000256" key="4">
    <source>
        <dbReference type="SAM" id="Phobius"/>
    </source>
</evidence>
<protein>
    <recommendedName>
        <fullName evidence="6">Mammalian cell entry protein</fullName>
    </recommendedName>
</protein>
<feature type="transmembrane region" description="Helical" evidence="4">
    <location>
        <begin position="26"/>
        <end position="50"/>
    </location>
</feature>
<proteinExistence type="predicted"/>
<name>A0A1Y5PQR7_9MYCO</name>
<evidence type="ECO:0000256" key="1">
    <source>
        <dbReference type="ARBA" id="ARBA00004370"/>
    </source>
</evidence>
<evidence type="ECO:0000256" key="2">
    <source>
        <dbReference type="ARBA" id="ARBA00023136"/>
    </source>
</evidence>
<feature type="region of interest" description="Disordered" evidence="3">
    <location>
        <begin position="1"/>
        <end position="21"/>
    </location>
</feature>
<dbReference type="GO" id="GO:0016020">
    <property type="term" value="C:membrane"/>
    <property type="evidence" value="ECO:0007669"/>
    <property type="project" value="UniProtKB-SubCell"/>
</dbReference>
<keyword evidence="2 4" id="KW-0472">Membrane</keyword>
<dbReference type="EMBL" id="FLQS01000089">
    <property type="protein sequence ID" value="SBS79679.1"/>
    <property type="molecule type" value="Genomic_DNA"/>
</dbReference>
<keyword evidence="4" id="KW-1133">Transmembrane helix</keyword>
<organism evidence="5">
    <name type="scientific">uncultured Mycobacterium sp</name>
    <dbReference type="NCBI Taxonomy" id="171292"/>
    <lineage>
        <taxon>Bacteria</taxon>
        <taxon>Bacillati</taxon>
        <taxon>Actinomycetota</taxon>
        <taxon>Actinomycetes</taxon>
        <taxon>Mycobacteriales</taxon>
        <taxon>Mycobacteriaceae</taxon>
        <taxon>Mycobacterium</taxon>
        <taxon>environmental samples</taxon>
    </lineage>
</organism>
<keyword evidence="4" id="KW-0812">Transmembrane</keyword>